<evidence type="ECO:0000256" key="8">
    <source>
        <dbReference type="SAM" id="Phobius"/>
    </source>
</evidence>
<dbReference type="Gene3D" id="1.20.81.30">
    <property type="entry name" value="Type II secretion system (T2SS), domain F"/>
    <property type="match status" value="1"/>
</dbReference>
<dbReference type="GO" id="GO:0005886">
    <property type="term" value="C:plasma membrane"/>
    <property type="evidence" value="ECO:0007669"/>
    <property type="project" value="UniProtKB-SubCell"/>
</dbReference>
<feature type="transmembrane region" description="Helical" evidence="8">
    <location>
        <begin position="409"/>
        <end position="431"/>
    </location>
</feature>
<keyword evidence="5 8" id="KW-0472">Membrane</keyword>
<feature type="transmembrane region" description="Helical" evidence="8">
    <location>
        <begin position="639"/>
        <end position="660"/>
    </location>
</feature>
<proteinExistence type="predicted"/>
<evidence type="ECO:0000256" key="2">
    <source>
        <dbReference type="ARBA" id="ARBA00022475"/>
    </source>
</evidence>
<dbReference type="Pfam" id="PF00482">
    <property type="entry name" value="T2SSF"/>
    <property type="match status" value="2"/>
</dbReference>
<evidence type="ECO:0000313" key="11">
    <source>
        <dbReference type="Proteomes" id="UP001596398"/>
    </source>
</evidence>
<dbReference type="AlphaFoldDB" id="A0ABD5ZK22"/>
<keyword evidence="4 8" id="KW-1133">Transmembrane helix</keyword>
<evidence type="ECO:0000313" key="10">
    <source>
        <dbReference type="EMBL" id="MFC7233790.1"/>
    </source>
</evidence>
<evidence type="ECO:0000256" key="3">
    <source>
        <dbReference type="ARBA" id="ARBA00022692"/>
    </source>
</evidence>
<feature type="transmembrane region" description="Helical" evidence="8">
    <location>
        <begin position="126"/>
        <end position="152"/>
    </location>
</feature>
<keyword evidence="2" id="KW-1003">Cell membrane</keyword>
<dbReference type="InterPro" id="IPR042094">
    <property type="entry name" value="T2SS_GspF_sf"/>
</dbReference>
<feature type="transmembrane region" description="Helical" evidence="8">
    <location>
        <begin position="285"/>
        <end position="308"/>
    </location>
</feature>
<reference evidence="10 11" key="1">
    <citation type="journal article" date="2019" name="Int. J. Syst. Evol. Microbiol.">
        <title>The Global Catalogue of Microorganisms (GCM) 10K type strain sequencing project: providing services to taxonomists for standard genome sequencing and annotation.</title>
        <authorList>
            <consortium name="The Broad Institute Genomics Platform"/>
            <consortium name="The Broad Institute Genome Sequencing Center for Infectious Disease"/>
            <person name="Wu L."/>
            <person name="Ma J."/>
        </authorList>
    </citation>
    <scope>NUCLEOTIDE SEQUENCE [LARGE SCALE GENOMIC DNA]</scope>
    <source>
        <strain evidence="10 11">DT85</strain>
    </source>
</reference>
<evidence type="ECO:0000256" key="1">
    <source>
        <dbReference type="ARBA" id="ARBA00004651"/>
    </source>
</evidence>
<name>A0ABD5ZK22_9EURY</name>
<dbReference type="EMBL" id="JBHTAP010000001">
    <property type="protein sequence ID" value="MFC7233790.1"/>
    <property type="molecule type" value="Genomic_DNA"/>
</dbReference>
<evidence type="ECO:0000256" key="4">
    <source>
        <dbReference type="ARBA" id="ARBA00022989"/>
    </source>
</evidence>
<evidence type="ECO:0000256" key="6">
    <source>
        <dbReference type="SAM" id="Coils"/>
    </source>
</evidence>
<dbReference type="Proteomes" id="UP001596398">
    <property type="component" value="Unassembled WGS sequence"/>
</dbReference>
<organism evidence="10 11">
    <name type="scientific">Halosegnis marinus</name>
    <dbReference type="NCBI Taxonomy" id="3034023"/>
    <lineage>
        <taxon>Archaea</taxon>
        <taxon>Methanobacteriati</taxon>
        <taxon>Methanobacteriota</taxon>
        <taxon>Stenosarchaea group</taxon>
        <taxon>Halobacteria</taxon>
        <taxon>Halobacteriales</taxon>
        <taxon>Natronomonadaceae</taxon>
        <taxon>Halosegnis</taxon>
    </lineage>
</organism>
<gene>
    <name evidence="10" type="ORF">ACFQJ4_00525</name>
</gene>
<evidence type="ECO:0000259" key="9">
    <source>
        <dbReference type="Pfam" id="PF00482"/>
    </source>
</evidence>
<comment type="subcellular location">
    <subcellularLocation>
        <location evidence="1">Cell membrane</location>
        <topology evidence="1">Multi-pass membrane protein</topology>
    </subcellularLocation>
</comment>
<feature type="transmembrane region" description="Helical" evidence="8">
    <location>
        <begin position="580"/>
        <end position="601"/>
    </location>
</feature>
<feature type="domain" description="Type II secretion system protein GspF" evidence="9">
    <location>
        <begin position="175"/>
        <end position="300"/>
    </location>
</feature>
<dbReference type="PANTHER" id="PTHR35402:SF1">
    <property type="entry name" value="TYPE II SECRETION SYSTEM PROTEIN GSPF DOMAIN-CONTAINING PROTEIN"/>
    <property type="match status" value="1"/>
</dbReference>
<dbReference type="RefSeq" id="WP_276234785.1">
    <property type="nucleotide sequence ID" value="NZ_CP119802.1"/>
</dbReference>
<feature type="region of interest" description="Disordered" evidence="7">
    <location>
        <begin position="343"/>
        <end position="365"/>
    </location>
</feature>
<feature type="domain" description="Type II secretion system protein GspF" evidence="9">
    <location>
        <begin position="477"/>
        <end position="600"/>
    </location>
</feature>
<protein>
    <submittedName>
        <fullName evidence="10">Type II secretion system F family protein</fullName>
    </submittedName>
</protein>
<comment type="caution">
    <text evidence="10">The sequence shown here is derived from an EMBL/GenBank/DDBJ whole genome shotgun (WGS) entry which is preliminary data.</text>
</comment>
<keyword evidence="11" id="KW-1185">Reference proteome</keyword>
<accession>A0ABD5ZK22</accession>
<evidence type="ECO:0000256" key="5">
    <source>
        <dbReference type="ARBA" id="ARBA00023136"/>
    </source>
</evidence>
<feature type="transmembrane region" description="Helical" evidence="8">
    <location>
        <begin position="73"/>
        <end position="95"/>
    </location>
</feature>
<feature type="transmembrane region" description="Helical" evidence="8">
    <location>
        <begin position="443"/>
        <end position="461"/>
    </location>
</feature>
<feature type="transmembrane region" description="Helical" evidence="8">
    <location>
        <begin position="672"/>
        <end position="695"/>
    </location>
</feature>
<dbReference type="InterPro" id="IPR056569">
    <property type="entry name" value="ArlJ-like"/>
</dbReference>
<feature type="coiled-coil region" evidence="6">
    <location>
        <begin position="254"/>
        <end position="281"/>
    </location>
</feature>
<feature type="transmembrane region" description="Helical" evidence="8">
    <location>
        <begin position="6"/>
        <end position="26"/>
    </location>
</feature>
<sequence length="701" mass="76002">MVSVVQFLPLLAAVGLLTLLALSPAVRPLDRGLSRVAWVLFEGEKIEPNVERRRVLRSAGIGTPYRLYQAKTFLYSTLAAVGGVVLGGYAAGALIEFLGIDRLNAPIAGNIFRPLPDWLVSFDAKYFALLFVGALLLGGGAAGLVYVVRWNIPSVRADTRRRQIDAGMPRMIAFVYALSRGGMSFPAVMRTLSDNSDVFGTGAEEMGIGVRNIDLFGDDLVSSIRDLATRTPSEQFQSFAENLTSVLQSGQELSGFLRDEYERYRDAAEEQQQEILDVLATASEIYVTVVVAGMLFLITILLIIGLTSGGMLRLLQLITYVVLPATNVLFIAYLSEVTQPLRATRNSRPDEADPSDGGPGSPVATDGGEALLGARTRENVARLRVHRRLARFQRVFTDPGRVLLDKPSLLLYATVPLALLFVAVQFPTYYADGAFDVRALDDVVIQAALFVLATFGVVYEVSRRRLERLEGAVPDLLDRLASLNEAGLSVVSSFDRVRRSDIGALDEEVDRIWRDIQWGATVEEALERFEKRVRTPSVTRIVTLLTNSMRASNEIGPVLRIAAEQARADRKLKRQRRQETMTYLVVIYVSFLVFLVVIGAIDTVLIPNLPTGAETSGASGIGGPFGGIGDVAKADYQLVFFHAGIIQAALSGLVGGQMAGGSLKDGLKHASVMLLVAYLAFLVSQDLSLSGSFAAGPVGLL</sequence>
<dbReference type="PANTHER" id="PTHR35402">
    <property type="entry name" value="INTEGRAL MEMBRANE PROTEIN-RELATED"/>
    <property type="match status" value="1"/>
</dbReference>
<feature type="transmembrane region" description="Helical" evidence="8">
    <location>
        <begin position="314"/>
        <end position="335"/>
    </location>
</feature>
<keyword evidence="3 8" id="KW-0812">Transmembrane</keyword>
<keyword evidence="6" id="KW-0175">Coiled coil</keyword>
<dbReference type="InterPro" id="IPR018076">
    <property type="entry name" value="T2SS_GspF_dom"/>
</dbReference>
<dbReference type="GeneID" id="79265450"/>
<evidence type="ECO:0000256" key="7">
    <source>
        <dbReference type="SAM" id="MobiDB-lite"/>
    </source>
</evidence>